<accession>A0A3M7QP10</accession>
<reference evidence="1 2" key="1">
    <citation type="journal article" date="2018" name="Sci. Rep.">
        <title>Genomic signatures of local adaptation to the degree of environmental predictability in rotifers.</title>
        <authorList>
            <person name="Franch-Gras L."/>
            <person name="Hahn C."/>
            <person name="Garcia-Roger E.M."/>
            <person name="Carmona M.J."/>
            <person name="Serra M."/>
            <person name="Gomez A."/>
        </authorList>
    </citation>
    <scope>NUCLEOTIDE SEQUENCE [LARGE SCALE GENOMIC DNA]</scope>
    <source>
        <strain evidence="1">HYR1</strain>
    </source>
</reference>
<organism evidence="1 2">
    <name type="scientific">Brachionus plicatilis</name>
    <name type="common">Marine rotifer</name>
    <name type="synonym">Brachionus muelleri</name>
    <dbReference type="NCBI Taxonomy" id="10195"/>
    <lineage>
        <taxon>Eukaryota</taxon>
        <taxon>Metazoa</taxon>
        <taxon>Spiralia</taxon>
        <taxon>Gnathifera</taxon>
        <taxon>Rotifera</taxon>
        <taxon>Eurotatoria</taxon>
        <taxon>Monogononta</taxon>
        <taxon>Pseudotrocha</taxon>
        <taxon>Ploima</taxon>
        <taxon>Brachionidae</taxon>
        <taxon>Brachionus</taxon>
    </lineage>
</organism>
<protein>
    <submittedName>
        <fullName evidence="1">Uncharacterized protein</fullName>
    </submittedName>
</protein>
<evidence type="ECO:0000313" key="1">
    <source>
        <dbReference type="EMBL" id="RNA13023.1"/>
    </source>
</evidence>
<keyword evidence="2" id="KW-1185">Reference proteome</keyword>
<comment type="caution">
    <text evidence="1">The sequence shown here is derived from an EMBL/GenBank/DDBJ whole genome shotgun (WGS) entry which is preliminary data.</text>
</comment>
<dbReference type="Proteomes" id="UP000276133">
    <property type="component" value="Unassembled WGS sequence"/>
</dbReference>
<gene>
    <name evidence="1" type="ORF">BpHYR1_031701</name>
</gene>
<dbReference type="AlphaFoldDB" id="A0A3M7QP10"/>
<evidence type="ECO:0000313" key="2">
    <source>
        <dbReference type="Proteomes" id="UP000276133"/>
    </source>
</evidence>
<dbReference type="EMBL" id="REGN01005527">
    <property type="protein sequence ID" value="RNA13023.1"/>
    <property type="molecule type" value="Genomic_DNA"/>
</dbReference>
<name>A0A3M7QP10_BRAPC</name>
<sequence>MYLYILAGNEEALISFSSNFLSNGSDPTQRLLHPVDIDHLHHYYYQSKPVTYFYDERIVTPNLLLTCCTALPEN</sequence>
<proteinExistence type="predicted"/>